<dbReference type="Pfam" id="PF01124">
    <property type="entry name" value="MAPEG"/>
    <property type="match status" value="1"/>
</dbReference>
<accession>A0A091BV42</accession>
<feature type="transmembrane region" description="Helical" evidence="5">
    <location>
        <begin position="103"/>
        <end position="130"/>
    </location>
</feature>
<keyword evidence="3 5" id="KW-1133">Transmembrane helix</keyword>
<evidence type="ECO:0000256" key="2">
    <source>
        <dbReference type="ARBA" id="ARBA00022692"/>
    </source>
</evidence>
<feature type="transmembrane region" description="Helical" evidence="5">
    <location>
        <begin position="62"/>
        <end position="83"/>
    </location>
</feature>
<gene>
    <name evidence="6" type="ORF">N790_06805</name>
</gene>
<evidence type="ECO:0000256" key="4">
    <source>
        <dbReference type="ARBA" id="ARBA00023136"/>
    </source>
</evidence>
<keyword evidence="2 5" id="KW-0812">Transmembrane</keyword>
<dbReference type="InterPro" id="IPR023352">
    <property type="entry name" value="MAPEG-like_dom_sf"/>
</dbReference>
<evidence type="ECO:0000313" key="6">
    <source>
        <dbReference type="EMBL" id="KFN48210.1"/>
    </source>
</evidence>
<evidence type="ECO:0000313" key="7">
    <source>
        <dbReference type="Proteomes" id="UP000029392"/>
    </source>
</evidence>
<feature type="transmembrane region" description="Helical" evidence="5">
    <location>
        <begin position="6"/>
        <end position="31"/>
    </location>
</feature>
<keyword evidence="7" id="KW-1185">Reference proteome</keyword>
<dbReference type="RefSeq" id="WP_043802747.1">
    <property type="nucleotide sequence ID" value="NZ_AVCH01000153.1"/>
</dbReference>
<dbReference type="Gene3D" id="1.20.120.550">
    <property type="entry name" value="Membrane associated eicosanoid/glutathione metabolism-like domain"/>
    <property type="match status" value="1"/>
</dbReference>
<organism evidence="6 7">
    <name type="scientific">Arenimonas malthae CC-JY-1</name>
    <dbReference type="NCBI Taxonomy" id="1384054"/>
    <lineage>
        <taxon>Bacteria</taxon>
        <taxon>Pseudomonadati</taxon>
        <taxon>Pseudomonadota</taxon>
        <taxon>Gammaproteobacteria</taxon>
        <taxon>Lysobacterales</taxon>
        <taxon>Lysobacteraceae</taxon>
        <taxon>Arenimonas</taxon>
    </lineage>
</organism>
<evidence type="ECO:0008006" key="8">
    <source>
        <dbReference type="Google" id="ProtNLM"/>
    </source>
</evidence>
<dbReference type="Proteomes" id="UP000029392">
    <property type="component" value="Unassembled WGS sequence"/>
</dbReference>
<comment type="caution">
    <text evidence="6">The sequence shown here is derived from an EMBL/GenBank/DDBJ whole genome shotgun (WGS) entry which is preliminary data.</text>
</comment>
<proteinExistence type="predicted"/>
<dbReference type="AlphaFoldDB" id="A0A091BV42"/>
<keyword evidence="4 5" id="KW-0472">Membrane</keyword>
<evidence type="ECO:0000256" key="1">
    <source>
        <dbReference type="ARBA" id="ARBA00004370"/>
    </source>
</evidence>
<dbReference type="OrthoDB" id="343936at2"/>
<sequence length="139" mass="14928">MTATAFALLGYIGWTLLLLLVMETLRSVLVLGGKRRSDSFRPDGSDGSPFAQRLSRAHANCLEGFPIFGGLMLLALLLQLAALTDPLAPWLLAARVAQSSVHLLSVSVMAINVRFAFFAVQMAIAAWWCVKLLQAGLAG</sequence>
<reference evidence="6 7" key="1">
    <citation type="submission" date="2013-09" db="EMBL/GenBank/DDBJ databases">
        <title>Genome sequencing of Arenimonas malthae.</title>
        <authorList>
            <person name="Chen F."/>
            <person name="Wang G."/>
        </authorList>
    </citation>
    <scope>NUCLEOTIDE SEQUENCE [LARGE SCALE GENOMIC DNA]</scope>
    <source>
        <strain evidence="6 7">CC-JY-1</strain>
    </source>
</reference>
<dbReference type="SUPFAM" id="SSF161084">
    <property type="entry name" value="MAPEG domain-like"/>
    <property type="match status" value="1"/>
</dbReference>
<dbReference type="STRING" id="1384054.N790_06805"/>
<dbReference type="PATRIC" id="fig|1384054.3.peg.1376"/>
<evidence type="ECO:0000256" key="5">
    <source>
        <dbReference type="SAM" id="Phobius"/>
    </source>
</evidence>
<name>A0A091BV42_9GAMM</name>
<dbReference type="EMBL" id="AVCH01000153">
    <property type="protein sequence ID" value="KFN48210.1"/>
    <property type="molecule type" value="Genomic_DNA"/>
</dbReference>
<dbReference type="eggNOG" id="ENOG5032Y1Y">
    <property type="taxonomic scope" value="Bacteria"/>
</dbReference>
<protein>
    <recommendedName>
        <fullName evidence="8">MAPEG family protein</fullName>
    </recommendedName>
</protein>
<dbReference type="InterPro" id="IPR001129">
    <property type="entry name" value="Membr-assoc_MAPEG"/>
</dbReference>
<dbReference type="GO" id="GO:0016020">
    <property type="term" value="C:membrane"/>
    <property type="evidence" value="ECO:0007669"/>
    <property type="project" value="UniProtKB-SubCell"/>
</dbReference>
<evidence type="ECO:0000256" key="3">
    <source>
        <dbReference type="ARBA" id="ARBA00022989"/>
    </source>
</evidence>
<comment type="subcellular location">
    <subcellularLocation>
        <location evidence="1">Membrane</location>
    </subcellularLocation>
</comment>